<evidence type="ECO:0000313" key="3">
    <source>
        <dbReference type="EMBL" id="KII67424.1"/>
    </source>
</evidence>
<evidence type="ECO:0000313" key="4">
    <source>
        <dbReference type="Proteomes" id="UP000031668"/>
    </source>
</evidence>
<keyword evidence="4" id="KW-1185">Reference proteome</keyword>
<dbReference type="PANTHER" id="PTHR11362:SF82">
    <property type="entry name" value="PHOSPHATIDYLETHANOLAMINE-BINDING PROTEIN 4"/>
    <property type="match status" value="1"/>
</dbReference>
<evidence type="ECO:0000256" key="2">
    <source>
        <dbReference type="SAM" id="SignalP"/>
    </source>
</evidence>
<comment type="caution">
    <text evidence="3">The sequence shown here is derived from an EMBL/GenBank/DDBJ whole genome shotgun (WGS) entry which is preliminary data.</text>
</comment>
<dbReference type="SUPFAM" id="SSF49777">
    <property type="entry name" value="PEBP-like"/>
    <property type="match status" value="1"/>
</dbReference>
<feature type="region of interest" description="Disordered" evidence="1">
    <location>
        <begin position="152"/>
        <end position="183"/>
    </location>
</feature>
<protein>
    <submittedName>
        <fullName evidence="3">OV-16 antigen</fullName>
    </submittedName>
</protein>
<dbReference type="EMBL" id="JWZT01003185">
    <property type="protein sequence ID" value="KII67424.1"/>
    <property type="molecule type" value="Genomic_DNA"/>
</dbReference>
<reference evidence="3 4" key="1">
    <citation type="journal article" date="2014" name="Genome Biol. Evol.">
        <title>The genome of the myxosporean Thelohanellus kitauei shows adaptations to nutrient acquisition within its fish host.</title>
        <authorList>
            <person name="Yang Y."/>
            <person name="Xiong J."/>
            <person name="Zhou Z."/>
            <person name="Huo F."/>
            <person name="Miao W."/>
            <person name="Ran C."/>
            <person name="Liu Y."/>
            <person name="Zhang J."/>
            <person name="Feng J."/>
            <person name="Wang M."/>
            <person name="Wang M."/>
            <person name="Wang L."/>
            <person name="Yao B."/>
        </authorList>
    </citation>
    <scope>NUCLEOTIDE SEQUENCE [LARGE SCALE GENOMIC DNA]</scope>
    <source>
        <strain evidence="3">Wuqing</strain>
    </source>
</reference>
<dbReference type="InterPro" id="IPR035810">
    <property type="entry name" value="PEBP_euk"/>
</dbReference>
<feature type="chain" id="PRO_5002150585" evidence="2">
    <location>
        <begin position="25"/>
        <end position="197"/>
    </location>
</feature>
<dbReference type="InterPro" id="IPR008914">
    <property type="entry name" value="PEBP"/>
</dbReference>
<proteinExistence type="predicted"/>
<dbReference type="OrthoDB" id="6020926at2759"/>
<feature type="signal peptide" evidence="2">
    <location>
        <begin position="1"/>
        <end position="24"/>
    </location>
</feature>
<dbReference type="Pfam" id="PF01161">
    <property type="entry name" value="PBP"/>
    <property type="match status" value="1"/>
</dbReference>
<gene>
    <name evidence="3" type="ORF">RF11_07809</name>
</gene>
<dbReference type="OMA" id="IPEVHYK"/>
<feature type="compositionally biased region" description="Basic and acidic residues" evidence="1">
    <location>
        <begin position="152"/>
        <end position="163"/>
    </location>
</feature>
<keyword evidence="2" id="KW-0732">Signal</keyword>
<dbReference type="CDD" id="cd00866">
    <property type="entry name" value="PEBP_euk"/>
    <property type="match status" value="1"/>
</dbReference>
<sequence length="197" mass="22300">MSLELIKHSIVPLSLLAVFFLCFSVKDDVLEDEYYSELVGNAPKGTVEVMYSDEEVKFKDTIDPAKAHGEPHLNWEANSDVKYTMIMTDLDPPSRENPKNREWFHWLKYNIPGDDLSGGETLIEYMPPTPPSGTGKHRYLFLIYKQKESLQLKEPKIGRDGSKGRSKRNSKEFASNNGLDGPLAVGMFFAQAPKETN</sequence>
<dbReference type="Proteomes" id="UP000031668">
    <property type="component" value="Unassembled WGS sequence"/>
</dbReference>
<dbReference type="Gene3D" id="3.90.280.10">
    <property type="entry name" value="PEBP-like"/>
    <property type="match status" value="1"/>
</dbReference>
<organism evidence="3 4">
    <name type="scientific">Thelohanellus kitauei</name>
    <name type="common">Myxosporean</name>
    <dbReference type="NCBI Taxonomy" id="669202"/>
    <lineage>
        <taxon>Eukaryota</taxon>
        <taxon>Metazoa</taxon>
        <taxon>Cnidaria</taxon>
        <taxon>Myxozoa</taxon>
        <taxon>Myxosporea</taxon>
        <taxon>Bivalvulida</taxon>
        <taxon>Platysporina</taxon>
        <taxon>Myxobolidae</taxon>
        <taxon>Thelohanellus</taxon>
    </lineage>
</organism>
<dbReference type="PANTHER" id="PTHR11362">
    <property type="entry name" value="PHOSPHATIDYLETHANOLAMINE-BINDING PROTEIN"/>
    <property type="match status" value="1"/>
</dbReference>
<dbReference type="InterPro" id="IPR036610">
    <property type="entry name" value="PEBP-like_sf"/>
</dbReference>
<name>A0A0C2IPL2_THEKT</name>
<dbReference type="AlphaFoldDB" id="A0A0C2IPL2"/>
<evidence type="ECO:0000256" key="1">
    <source>
        <dbReference type="SAM" id="MobiDB-lite"/>
    </source>
</evidence>
<accession>A0A0C2IPL2</accession>